<keyword evidence="2" id="KW-0676">Redox-active center</keyword>
<dbReference type="PROSITE" id="PS00194">
    <property type="entry name" value="THIOREDOXIN_1"/>
    <property type="match status" value="1"/>
</dbReference>
<dbReference type="SUPFAM" id="SSF52833">
    <property type="entry name" value="Thioredoxin-like"/>
    <property type="match status" value="1"/>
</dbReference>
<dbReference type="InterPro" id="IPR036249">
    <property type="entry name" value="Thioredoxin-like_sf"/>
</dbReference>
<dbReference type="EMBL" id="FNAC01000050">
    <property type="protein sequence ID" value="SDD71719.1"/>
    <property type="molecule type" value="Genomic_DNA"/>
</dbReference>
<dbReference type="Pfam" id="PF13098">
    <property type="entry name" value="Thioredoxin_2"/>
    <property type="match status" value="1"/>
</dbReference>
<dbReference type="InterPro" id="IPR013766">
    <property type="entry name" value="Thioredoxin_domain"/>
</dbReference>
<feature type="domain" description="Thioredoxin" evidence="3">
    <location>
        <begin position="8"/>
        <end position="148"/>
    </location>
</feature>
<sequence>MIQVMKKYSLLISLFLFAQIGLAQDKIEWMKFEDAIAANQVNPKMLLVDVYTDWCGWCKKMDKETFTDPKVIAYINESFYAVKMNAEDTERTFEFQGKTFSEAQMAAAMRVRSYPNFVVIEPTLQNIAQLPGYRKPEQFMEGLTDLIKKAFRSKP</sequence>
<evidence type="ECO:0000313" key="4">
    <source>
        <dbReference type="EMBL" id="SDD71719.1"/>
    </source>
</evidence>
<proteinExistence type="predicted"/>
<keyword evidence="5" id="KW-1185">Reference proteome</keyword>
<dbReference type="AlphaFoldDB" id="A0A1G6X0X3"/>
<reference evidence="5" key="1">
    <citation type="submission" date="2016-10" db="EMBL/GenBank/DDBJ databases">
        <authorList>
            <person name="Varghese N."/>
            <person name="Submissions S."/>
        </authorList>
    </citation>
    <scope>NUCLEOTIDE SEQUENCE [LARGE SCALE GENOMIC DNA]</scope>
    <source>
        <strain evidence="5">DSM 23095</strain>
    </source>
</reference>
<evidence type="ECO:0000259" key="3">
    <source>
        <dbReference type="PROSITE" id="PS51352"/>
    </source>
</evidence>
<dbReference type="PANTHER" id="PTHR15337">
    <property type="entry name" value="ANTERIOR GRADIENT PROTEIN-RELATED"/>
    <property type="match status" value="1"/>
</dbReference>
<organism evidence="4 5">
    <name type="scientific">Algoriphagus faecimaris</name>
    <dbReference type="NCBI Taxonomy" id="686796"/>
    <lineage>
        <taxon>Bacteria</taxon>
        <taxon>Pseudomonadati</taxon>
        <taxon>Bacteroidota</taxon>
        <taxon>Cytophagia</taxon>
        <taxon>Cytophagales</taxon>
        <taxon>Cyclobacteriaceae</taxon>
        <taxon>Algoriphagus</taxon>
    </lineage>
</organism>
<name>A0A1G6X0X3_9BACT</name>
<dbReference type="STRING" id="686796.SAMN04488104_10507"/>
<dbReference type="InterPro" id="IPR017937">
    <property type="entry name" value="Thioredoxin_CS"/>
</dbReference>
<dbReference type="InterPro" id="IPR051099">
    <property type="entry name" value="AGR/TXD"/>
</dbReference>
<accession>A0A1G6X0X3</accession>
<dbReference type="Gene3D" id="3.40.30.10">
    <property type="entry name" value="Glutaredoxin"/>
    <property type="match status" value="1"/>
</dbReference>
<evidence type="ECO:0000256" key="1">
    <source>
        <dbReference type="ARBA" id="ARBA00022729"/>
    </source>
</evidence>
<evidence type="ECO:0000256" key="2">
    <source>
        <dbReference type="ARBA" id="ARBA00023284"/>
    </source>
</evidence>
<gene>
    <name evidence="4" type="ORF">SAMN04488104_10507</name>
</gene>
<evidence type="ECO:0000313" key="5">
    <source>
        <dbReference type="Proteomes" id="UP000199060"/>
    </source>
</evidence>
<dbReference type="PANTHER" id="PTHR15337:SF11">
    <property type="entry name" value="THIOREDOXIN DOMAIN-CONTAINING PROTEIN"/>
    <property type="match status" value="1"/>
</dbReference>
<dbReference type="Proteomes" id="UP000199060">
    <property type="component" value="Unassembled WGS sequence"/>
</dbReference>
<dbReference type="InterPro" id="IPR012336">
    <property type="entry name" value="Thioredoxin-like_fold"/>
</dbReference>
<dbReference type="PROSITE" id="PS51352">
    <property type="entry name" value="THIOREDOXIN_2"/>
    <property type="match status" value="1"/>
</dbReference>
<protein>
    <submittedName>
        <fullName evidence="4">Thioredoxin-related protein</fullName>
    </submittedName>
</protein>
<keyword evidence="1" id="KW-0732">Signal</keyword>